<dbReference type="InterPro" id="IPR007367">
    <property type="entry name" value="DUF433"/>
</dbReference>
<dbReference type="PANTHER" id="PTHR34849">
    <property type="entry name" value="SSL5025 PROTEIN"/>
    <property type="match status" value="1"/>
</dbReference>
<evidence type="ECO:0000313" key="3">
    <source>
        <dbReference type="Proteomes" id="UP001604335"/>
    </source>
</evidence>
<dbReference type="InterPro" id="IPR009057">
    <property type="entry name" value="Homeodomain-like_sf"/>
</dbReference>
<sequence>MSKSLSRHIETTPGIRGGRPRLAGTRITVTDVALMHLRLGQSIEEIAGRYQLPLAALYAAMAYYFDHRSEMDLAIHEDLAFVAGFQRSQVSVLQERLSELRGD</sequence>
<protein>
    <submittedName>
        <fullName evidence="2">DUF433 domain-containing protein</fullName>
    </submittedName>
</protein>
<dbReference type="PANTHER" id="PTHR34849:SF1">
    <property type="entry name" value="SLR0770 PROTEIN"/>
    <property type="match status" value="1"/>
</dbReference>
<accession>A0ABW7CFA7</accession>
<dbReference type="Gene3D" id="1.10.10.10">
    <property type="entry name" value="Winged helix-like DNA-binding domain superfamily/Winged helix DNA-binding domain"/>
    <property type="match status" value="1"/>
</dbReference>
<dbReference type="InterPro" id="IPR036388">
    <property type="entry name" value="WH-like_DNA-bd_sf"/>
</dbReference>
<organism evidence="2 3">
    <name type="scientific">Limnothrix redekei LRLZ20PSL1</name>
    <dbReference type="NCBI Taxonomy" id="3112953"/>
    <lineage>
        <taxon>Bacteria</taxon>
        <taxon>Bacillati</taxon>
        <taxon>Cyanobacteriota</taxon>
        <taxon>Cyanophyceae</taxon>
        <taxon>Pseudanabaenales</taxon>
        <taxon>Pseudanabaenaceae</taxon>
        <taxon>Limnothrix</taxon>
    </lineage>
</organism>
<dbReference type="Proteomes" id="UP001604335">
    <property type="component" value="Unassembled WGS sequence"/>
</dbReference>
<proteinExistence type="predicted"/>
<dbReference type="SUPFAM" id="SSF46689">
    <property type="entry name" value="Homeodomain-like"/>
    <property type="match status" value="1"/>
</dbReference>
<feature type="region of interest" description="Disordered" evidence="1">
    <location>
        <begin position="1"/>
        <end position="21"/>
    </location>
</feature>
<comment type="caution">
    <text evidence="2">The sequence shown here is derived from an EMBL/GenBank/DDBJ whole genome shotgun (WGS) entry which is preliminary data.</text>
</comment>
<name>A0ABW7CFA7_9CYAN</name>
<dbReference type="EMBL" id="JAZAQF010000081">
    <property type="protein sequence ID" value="MFG3818733.1"/>
    <property type="molecule type" value="Genomic_DNA"/>
</dbReference>
<evidence type="ECO:0000313" key="2">
    <source>
        <dbReference type="EMBL" id="MFG3818733.1"/>
    </source>
</evidence>
<gene>
    <name evidence="2" type="ORF">VPK24_13880</name>
</gene>
<reference evidence="3" key="1">
    <citation type="journal article" date="2024" name="Algal Res.">
        <title>Biochemical, toxicological and genomic investigation of a high-biomass producing Limnothrix strain isolated from Italian shallow drinking water reservoir.</title>
        <authorList>
            <person name="Simonazzi M."/>
            <person name="Shishido T.K."/>
            <person name="Delbaje E."/>
            <person name="Wahlsten M."/>
            <person name="Fewer D.P."/>
            <person name="Sivonen K."/>
            <person name="Pezzolesi L."/>
            <person name="Pistocchi R."/>
        </authorList>
    </citation>
    <scope>NUCLEOTIDE SEQUENCE [LARGE SCALE GENOMIC DNA]</scope>
    <source>
        <strain evidence="3">LRLZ20PSL1</strain>
    </source>
</reference>
<evidence type="ECO:0000256" key="1">
    <source>
        <dbReference type="SAM" id="MobiDB-lite"/>
    </source>
</evidence>
<dbReference type="Pfam" id="PF04255">
    <property type="entry name" value="DUF433"/>
    <property type="match status" value="1"/>
</dbReference>
<dbReference type="RefSeq" id="WP_099532259.1">
    <property type="nucleotide sequence ID" value="NZ_JAZAQF010000081.1"/>
</dbReference>
<keyword evidence="3" id="KW-1185">Reference proteome</keyword>